<dbReference type="KEGG" id="fmr:Fuma_06201"/>
<dbReference type="RefSeq" id="WP_077027545.1">
    <property type="nucleotide sequence ID" value="NZ_CP017641.1"/>
</dbReference>
<feature type="region of interest" description="Disordered" evidence="1">
    <location>
        <begin position="36"/>
        <end position="71"/>
    </location>
</feature>
<sequence>MKDASSKSNHNDRDNSLLQPATYDTAVLAERLNYAGPTGGVTVTRQPDRRLPGSDTYGDPSRFEMQRDEAESATTQAVRNVLHVDSQPRHGCTPKDCFSKLFAAAACPEVIATAGIDSLASMRNFNIDVCGTEGFINRCDFRFRQTDTSAESQYIIANDRDTVRAHRTGVMPTSAEAGFFRSKQNHANQAFGREAHRSEHKPLTNRAGYRGVETRSDPAWPGDLSTNEIRLSGRDNRKVRSRKLCTA</sequence>
<protein>
    <submittedName>
        <fullName evidence="2">Uncharacterized protein</fullName>
    </submittedName>
</protein>
<feature type="region of interest" description="Disordered" evidence="1">
    <location>
        <begin position="192"/>
        <end position="224"/>
    </location>
</feature>
<gene>
    <name evidence="2" type="ORF">Fuma_06201</name>
</gene>
<name>A0A1P8WR47_9PLAN</name>
<evidence type="ECO:0000256" key="1">
    <source>
        <dbReference type="SAM" id="MobiDB-lite"/>
    </source>
</evidence>
<dbReference type="EMBL" id="CP017641">
    <property type="protein sequence ID" value="APZ96532.1"/>
    <property type="molecule type" value="Genomic_DNA"/>
</dbReference>
<dbReference type="STRING" id="1891926.Fuma_06201"/>
<proteinExistence type="predicted"/>
<evidence type="ECO:0000313" key="3">
    <source>
        <dbReference type="Proteomes" id="UP000187735"/>
    </source>
</evidence>
<accession>A0A1P8WR47</accession>
<reference evidence="2 3" key="1">
    <citation type="journal article" date="2016" name="Front. Microbiol.">
        <title>Fuerstia marisgermanicae gen. nov., sp. nov., an Unusual Member of the Phylum Planctomycetes from the German Wadden Sea.</title>
        <authorList>
            <person name="Kohn T."/>
            <person name="Heuer A."/>
            <person name="Jogler M."/>
            <person name="Vollmers J."/>
            <person name="Boedeker C."/>
            <person name="Bunk B."/>
            <person name="Rast P."/>
            <person name="Borchert D."/>
            <person name="Glockner I."/>
            <person name="Freese H.M."/>
            <person name="Klenk H.P."/>
            <person name="Overmann J."/>
            <person name="Kaster A.K."/>
            <person name="Rohde M."/>
            <person name="Wiegand S."/>
            <person name="Jogler C."/>
        </authorList>
    </citation>
    <scope>NUCLEOTIDE SEQUENCE [LARGE SCALE GENOMIC DNA]</scope>
    <source>
        <strain evidence="2 3">NH11</strain>
    </source>
</reference>
<feature type="compositionally biased region" description="Basic and acidic residues" evidence="1">
    <location>
        <begin position="61"/>
        <end position="70"/>
    </location>
</feature>
<evidence type="ECO:0000313" key="2">
    <source>
        <dbReference type="EMBL" id="APZ96532.1"/>
    </source>
</evidence>
<feature type="compositionally biased region" description="Basic and acidic residues" evidence="1">
    <location>
        <begin position="1"/>
        <end position="15"/>
    </location>
</feature>
<dbReference type="Proteomes" id="UP000187735">
    <property type="component" value="Chromosome"/>
</dbReference>
<feature type="compositionally biased region" description="Basic and acidic residues" evidence="1">
    <location>
        <begin position="193"/>
        <end position="202"/>
    </location>
</feature>
<organism evidence="2 3">
    <name type="scientific">Fuerstiella marisgermanici</name>
    <dbReference type="NCBI Taxonomy" id="1891926"/>
    <lineage>
        <taxon>Bacteria</taxon>
        <taxon>Pseudomonadati</taxon>
        <taxon>Planctomycetota</taxon>
        <taxon>Planctomycetia</taxon>
        <taxon>Planctomycetales</taxon>
        <taxon>Planctomycetaceae</taxon>
        <taxon>Fuerstiella</taxon>
    </lineage>
</organism>
<feature type="region of interest" description="Disordered" evidence="1">
    <location>
        <begin position="1"/>
        <end position="22"/>
    </location>
</feature>
<dbReference type="AlphaFoldDB" id="A0A1P8WR47"/>
<keyword evidence="3" id="KW-1185">Reference proteome</keyword>